<dbReference type="KEGG" id="halu:HUG12_21355"/>
<dbReference type="SUPFAM" id="SSF53756">
    <property type="entry name" value="UDP-Glycosyltransferase/glycogen phosphorylase"/>
    <property type="match status" value="1"/>
</dbReference>
<dbReference type="PANTHER" id="PTHR43174:SF1">
    <property type="entry name" value="UDP-N-ACETYLGLUCOSAMINE 2-EPIMERASE"/>
    <property type="match status" value="1"/>
</dbReference>
<feature type="domain" description="UDP-N-acetylglucosamine 2-epimerase" evidence="1">
    <location>
        <begin position="28"/>
        <end position="350"/>
    </location>
</feature>
<sequence length="354" mass="37923">MKVLTVVGARPQFVKAAPVSQALEYGHEEVLVHTGQHYDERLSEVFFDELSVRRPDHDLDVGSGPHGEQIGRMTAGVGECVREEEPDVVLVYGDTNSTLAGAIAAAQSPAALAHVEAGLRSGDRGMPEEVNRVLTDHASDLLFAPTRPAVDNLAAEGLAERAHDVGDVMYDALLRARNRALDRSTVLEDFGVAPGEYVLATVHRAANTDDPGRLSNVLEGLSRSPRPVVLPIHPRTRGRIEEHGLEDAVGDAVRLVEPVGYLDFVRLVDGAERVATDSGGVQKEAFLLATPCVTFRDRTEWVNTVECGWNELTGADADAIAAALDGRTNRPDRPDLFGDGEAAPKVVEALAAAV</sequence>
<gene>
    <name evidence="2" type="primary">wecB</name>
    <name evidence="2" type="ORF">HUG12_21355</name>
</gene>
<dbReference type="NCBIfam" id="TIGR00236">
    <property type="entry name" value="wecB"/>
    <property type="match status" value="1"/>
</dbReference>
<keyword evidence="2" id="KW-0614">Plasmid</keyword>
<reference evidence="2 3" key="1">
    <citation type="submission" date="2020-06" db="EMBL/GenBank/DDBJ databases">
        <title>NJ-3-1, isolated from saline soil.</title>
        <authorList>
            <person name="Cui H.L."/>
            <person name="Shi X."/>
        </authorList>
    </citation>
    <scope>NUCLEOTIDE SEQUENCE [LARGE SCALE GENOMIC DNA]</scope>
    <source>
        <strain evidence="2 3">NJ-3-1</strain>
        <plasmid evidence="2 3">unnamed1</plasmid>
    </source>
</reference>
<evidence type="ECO:0000313" key="2">
    <source>
        <dbReference type="EMBL" id="QLG64328.1"/>
    </source>
</evidence>
<dbReference type="GeneID" id="56040064"/>
<proteinExistence type="predicted"/>
<dbReference type="CDD" id="cd03786">
    <property type="entry name" value="GTB_UDP-GlcNAc_2-Epimerase"/>
    <property type="match status" value="1"/>
</dbReference>
<dbReference type="AlphaFoldDB" id="A0A7D5LDZ6"/>
<dbReference type="EMBL" id="CP058580">
    <property type="protein sequence ID" value="QLG64328.1"/>
    <property type="molecule type" value="Genomic_DNA"/>
</dbReference>
<keyword evidence="2" id="KW-0413">Isomerase</keyword>
<dbReference type="PANTHER" id="PTHR43174">
    <property type="entry name" value="UDP-N-ACETYLGLUCOSAMINE 2-EPIMERASE"/>
    <property type="match status" value="1"/>
</dbReference>
<dbReference type="GO" id="GO:0008761">
    <property type="term" value="F:UDP-N-acetylglucosamine 2-epimerase activity"/>
    <property type="evidence" value="ECO:0007669"/>
    <property type="project" value="UniProtKB-EC"/>
</dbReference>
<dbReference type="RefSeq" id="WP_179270910.1">
    <property type="nucleotide sequence ID" value="NZ_CP058580.1"/>
</dbReference>
<dbReference type="InterPro" id="IPR003331">
    <property type="entry name" value="UDP_GlcNAc_Epimerase_2_dom"/>
</dbReference>
<geneLocation type="plasmid" evidence="2 3">
    <name>unnamed1</name>
</geneLocation>
<dbReference type="InterPro" id="IPR029767">
    <property type="entry name" value="WecB-like"/>
</dbReference>
<dbReference type="Pfam" id="PF02350">
    <property type="entry name" value="Epimerase_2"/>
    <property type="match status" value="1"/>
</dbReference>
<dbReference type="Gene3D" id="3.40.50.2000">
    <property type="entry name" value="Glycogen Phosphorylase B"/>
    <property type="match status" value="2"/>
</dbReference>
<evidence type="ECO:0000259" key="1">
    <source>
        <dbReference type="Pfam" id="PF02350"/>
    </source>
</evidence>
<dbReference type="Proteomes" id="UP000509626">
    <property type="component" value="Plasmid unnamed1"/>
</dbReference>
<dbReference type="EC" id="5.1.3.14" evidence="2"/>
<name>A0A7D5LDZ6_9EURY</name>
<evidence type="ECO:0000313" key="3">
    <source>
        <dbReference type="Proteomes" id="UP000509626"/>
    </source>
</evidence>
<dbReference type="OrthoDB" id="7018at2157"/>
<organism evidence="2 3">
    <name type="scientific">Halorarum salinum</name>
    <dbReference type="NCBI Taxonomy" id="2743089"/>
    <lineage>
        <taxon>Archaea</taxon>
        <taxon>Methanobacteriati</taxon>
        <taxon>Methanobacteriota</taxon>
        <taxon>Stenosarchaea group</taxon>
        <taxon>Halobacteria</taxon>
        <taxon>Halobacteriales</taxon>
        <taxon>Haloferacaceae</taxon>
        <taxon>Halorarum</taxon>
    </lineage>
</organism>
<protein>
    <submittedName>
        <fullName evidence="2">UDP-N-acetylglucosamine 2-epimerase (Non-hydrolyzing)</fullName>
        <ecNumber evidence="2">5.1.3.14</ecNumber>
    </submittedName>
</protein>
<accession>A0A7D5LDZ6</accession>
<keyword evidence="3" id="KW-1185">Reference proteome</keyword>